<keyword evidence="16" id="KW-1185">Reference proteome</keyword>
<keyword evidence="15" id="KW-0282">Flagellum</keyword>
<evidence type="ECO:0000256" key="4">
    <source>
        <dbReference type="ARBA" id="ARBA00021870"/>
    </source>
</evidence>
<keyword evidence="5 11" id="KW-1003">Cell membrane</keyword>
<dbReference type="AlphaFoldDB" id="A0A1C3RKI0"/>
<dbReference type="InterPro" id="IPR023087">
    <property type="entry name" value="Flg_Motor_Flig_C"/>
</dbReference>
<dbReference type="Pfam" id="PF14842">
    <property type="entry name" value="FliG_N"/>
    <property type="match status" value="1"/>
</dbReference>
<dbReference type="InterPro" id="IPR011002">
    <property type="entry name" value="FliG_a-hlx"/>
</dbReference>
<dbReference type="Pfam" id="PF14841">
    <property type="entry name" value="FliG_M"/>
    <property type="match status" value="1"/>
</dbReference>
<comment type="similarity">
    <text evidence="3 11">Belongs to the FliG family.</text>
</comment>
<dbReference type="FunFam" id="1.10.220.30:FF:000001">
    <property type="entry name" value="Flagellar motor switch protein FliG"/>
    <property type="match status" value="1"/>
</dbReference>
<evidence type="ECO:0000256" key="1">
    <source>
        <dbReference type="ARBA" id="ARBA00004117"/>
    </source>
</evidence>
<evidence type="ECO:0000256" key="11">
    <source>
        <dbReference type="PIRNR" id="PIRNR003161"/>
    </source>
</evidence>
<gene>
    <name evidence="15" type="primary">fliG</name>
    <name evidence="15" type="ORF">MTBPR1_70102</name>
</gene>
<feature type="domain" description="Flagellar motor switch protein FliG middle" evidence="13">
    <location>
        <begin position="122"/>
        <end position="193"/>
    </location>
</feature>
<dbReference type="Pfam" id="PF01706">
    <property type="entry name" value="FliG_C"/>
    <property type="match status" value="1"/>
</dbReference>
<evidence type="ECO:0000256" key="7">
    <source>
        <dbReference type="ARBA" id="ARBA00022779"/>
    </source>
</evidence>
<evidence type="ECO:0000256" key="2">
    <source>
        <dbReference type="ARBA" id="ARBA00004515"/>
    </source>
</evidence>
<proteinExistence type="inferred from homology"/>
<dbReference type="GO" id="GO:0003774">
    <property type="term" value="F:cytoskeletal motor activity"/>
    <property type="evidence" value="ECO:0007669"/>
    <property type="project" value="InterPro"/>
</dbReference>
<dbReference type="GO" id="GO:0009425">
    <property type="term" value="C:bacterial-type flagellum basal body"/>
    <property type="evidence" value="ECO:0007669"/>
    <property type="project" value="UniProtKB-SubCell"/>
</dbReference>
<dbReference type="InterPro" id="IPR000090">
    <property type="entry name" value="Flg_Motor_Flig"/>
</dbReference>
<dbReference type="Proteomes" id="UP000231658">
    <property type="component" value="Unassembled WGS sequence"/>
</dbReference>
<keyword evidence="7 11" id="KW-0283">Flagellar rotation</keyword>
<feature type="domain" description="Flagellar motor switch protein FliG N-terminal" evidence="14">
    <location>
        <begin position="11"/>
        <end position="112"/>
    </location>
</feature>
<evidence type="ECO:0000256" key="10">
    <source>
        <dbReference type="ARBA" id="ARBA00025598"/>
    </source>
</evidence>
<evidence type="ECO:0000256" key="8">
    <source>
        <dbReference type="ARBA" id="ARBA00023136"/>
    </source>
</evidence>
<dbReference type="Gene3D" id="1.10.220.30">
    <property type="match status" value="3"/>
</dbReference>
<dbReference type="GO" id="GO:0005886">
    <property type="term" value="C:plasma membrane"/>
    <property type="evidence" value="ECO:0007669"/>
    <property type="project" value="UniProtKB-SubCell"/>
</dbReference>
<evidence type="ECO:0000256" key="6">
    <source>
        <dbReference type="ARBA" id="ARBA00022500"/>
    </source>
</evidence>
<comment type="function">
    <text evidence="10 11">FliG is one of three proteins (FliG, FliN, FliM) that forms the rotor-mounted switch complex (C ring), located at the base of the basal body. This complex interacts with the CheY and CheZ chemotaxis proteins, in addition to contacting components of the motor that determine the direction of flagellar rotation.</text>
</comment>
<accession>A0A1C3RKI0</accession>
<evidence type="ECO:0000259" key="14">
    <source>
        <dbReference type="Pfam" id="PF14842"/>
    </source>
</evidence>
<dbReference type="STRING" id="1867952.MTBPR1_70102"/>
<dbReference type="PIRSF" id="PIRSF003161">
    <property type="entry name" value="FliG"/>
    <property type="match status" value="1"/>
</dbReference>
<evidence type="ECO:0000256" key="3">
    <source>
        <dbReference type="ARBA" id="ARBA00010299"/>
    </source>
</evidence>
<organism evidence="15 16">
    <name type="scientific">Candidatus Terasakiella magnetica</name>
    <dbReference type="NCBI Taxonomy" id="1867952"/>
    <lineage>
        <taxon>Bacteria</taxon>
        <taxon>Pseudomonadati</taxon>
        <taxon>Pseudomonadota</taxon>
        <taxon>Alphaproteobacteria</taxon>
        <taxon>Rhodospirillales</taxon>
        <taxon>Terasakiellaceae</taxon>
        <taxon>Terasakiella</taxon>
    </lineage>
</organism>
<name>A0A1C3RKI0_9PROT</name>
<keyword evidence="15" id="KW-0966">Cell projection</keyword>
<evidence type="ECO:0000259" key="12">
    <source>
        <dbReference type="Pfam" id="PF01706"/>
    </source>
</evidence>
<keyword evidence="8 11" id="KW-0472">Membrane</keyword>
<dbReference type="GO" id="GO:0071973">
    <property type="term" value="P:bacterial-type flagellum-dependent cell motility"/>
    <property type="evidence" value="ECO:0007669"/>
    <property type="project" value="InterPro"/>
</dbReference>
<dbReference type="NCBIfam" id="TIGR00207">
    <property type="entry name" value="fliG"/>
    <property type="match status" value="1"/>
</dbReference>
<dbReference type="SUPFAM" id="SSF48029">
    <property type="entry name" value="FliG"/>
    <property type="match status" value="2"/>
</dbReference>
<dbReference type="RefSeq" id="WP_069189836.1">
    <property type="nucleotide sequence ID" value="NZ_FLYE01000046.1"/>
</dbReference>
<evidence type="ECO:0000313" key="16">
    <source>
        <dbReference type="Proteomes" id="UP000231658"/>
    </source>
</evidence>
<feature type="domain" description="Flagellar motor switch protein FliG C-terminal" evidence="12">
    <location>
        <begin position="222"/>
        <end position="328"/>
    </location>
</feature>
<dbReference type="PANTHER" id="PTHR30534:SF0">
    <property type="entry name" value="FLAGELLAR MOTOR SWITCH PROTEIN FLIG"/>
    <property type="match status" value="1"/>
</dbReference>
<keyword evidence="15" id="KW-0969">Cilium</keyword>
<comment type="subcellular location">
    <subcellularLocation>
        <location evidence="1 11">Bacterial flagellum basal body</location>
    </subcellularLocation>
    <subcellularLocation>
        <location evidence="2 11">Cell inner membrane</location>
        <topology evidence="2 11">Peripheral membrane protein</topology>
        <orientation evidence="2 11">Cytoplasmic side</orientation>
    </subcellularLocation>
</comment>
<evidence type="ECO:0000259" key="13">
    <source>
        <dbReference type="Pfam" id="PF14841"/>
    </source>
</evidence>
<protein>
    <recommendedName>
        <fullName evidence="4 11">Flagellar motor switch protein FliG</fullName>
    </recommendedName>
</protein>
<keyword evidence="9 11" id="KW-0975">Bacterial flagellum</keyword>
<evidence type="ECO:0000256" key="9">
    <source>
        <dbReference type="ARBA" id="ARBA00023143"/>
    </source>
</evidence>
<reference evidence="15 16" key="1">
    <citation type="submission" date="2016-07" db="EMBL/GenBank/DDBJ databases">
        <authorList>
            <person name="Lefevre C.T."/>
        </authorList>
    </citation>
    <scope>NUCLEOTIDE SEQUENCE [LARGE SCALE GENOMIC DNA]</scope>
    <source>
        <strain evidence="15">PR1</strain>
    </source>
</reference>
<evidence type="ECO:0000256" key="5">
    <source>
        <dbReference type="ARBA" id="ARBA00022475"/>
    </source>
</evidence>
<dbReference type="GO" id="GO:0006935">
    <property type="term" value="P:chemotaxis"/>
    <property type="evidence" value="ECO:0007669"/>
    <property type="project" value="UniProtKB-KW"/>
</dbReference>
<dbReference type="PANTHER" id="PTHR30534">
    <property type="entry name" value="FLAGELLAR MOTOR SWITCH PROTEIN FLIG"/>
    <property type="match status" value="1"/>
</dbReference>
<keyword evidence="6 11" id="KW-0145">Chemotaxis</keyword>
<evidence type="ECO:0000313" key="15">
    <source>
        <dbReference type="EMBL" id="SCA57830.1"/>
    </source>
</evidence>
<dbReference type="OrthoDB" id="9780302at2"/>
<dbReference type="InterPro" id="IPR028263">
    <property type="entry name" value="FliG_N"/>
</dbReference>
<dbReference type="InterPro" id="IPR032779">
    <property type="entry name" value="FliG_M"/>
</dbReference>
<sequence>MARVKDDYRSLTGQEKAAIFMLSLGDEHSGKLFEMMDDEEIREMSQVMASLGSVSSTVIERLFVEFADQLSSAGSLVGTFDSTERLLKQALPKDRVSNIMEEIRGPAGRTMWDKLGNVHEAVLANYFKNEYPQTVAVVLSKIKPDHAARVLSLLPENYAMEVIMRLLRMEAVQKEVLDGVEKTLRSEFMSNLARTQRRDSHELMADIFNNLDRNTENRFITALEERNRESAERIKALMFTFDDLVRVDQAGIQILLRQAEKDKLSMALKGGSEEVKDLFFKNMSERAAKMMREDMEAMGPVRLRDVDEAQAEIVVVAKQLADAGEINISQPGEEDELVF</sequence>
<dbReference type="EMBL" id="FLYE01000046">
    <property type="protein sequence ID" value="SCA57830.1"/>
    <property type="molecule type" value="Genomic_DNA"/>
</dbReference>
<keyword evidence="11" id="KW-0997">Cell inner membrane</keyword>
<dbReference type="PRINTS" id="PR00954">
    <property type="entry name" value="FLGMOTORFLIG"/>
</dbReference>